<reference evidence="2 3" key="1">
    <citation type="submission" date="2019-04" db="EMBL/GenBank/DDBJ databases">
        <authorList>
            <person name="Grouzdev D.S."/>
            <person name="Nazina T.N."/>
        </authorList>
    </citation>
    <scope>NUCLEOTIDE SEQUENCE [LARGE SCALE GENOMIC DNA]</scope>
    <source>
        <strain evidence="2 3">SHC 3-19</strain>
    </source>
</reference>
<organism evidence="2 3">
    <name type="scientific">Thermomonas fusca</name>
    <dbReference type="NCBI Taxonomy" id="215690"/>
    <lineage>
        <taxon>Bacteria</taxon>
        <taxon>Pseudomonadati</taxon>
        <taxon>Pseudomonadota</taxon>
        <taxon>Gammaproteobacteria</taxon>
        <taxon>Lysobacterales</taxon>
        <taxon>Lysobacteraceae</taxon>
        <taxon>Thermomonas</taxon>
    </lineage>
</organism>
<evidence type="ECO:0000313" key="3">
    <source>
        <dbReference type="Proteomes" id="UP000308508"/>
    </source>
</evidence>
<protein>
    <recommendedName>
        <fullName evidence="4">Pathogenicity-like protein</fullName>
    </recommendedName>
</protein>
<evidence type="ECO:0000313" key="2">
    <source>
        <dbReference type="EMBL" id="TLX21572.1"/>
    </source>
</evidence>
<keyword evidence="3" id="KW-1185">Reference proteome</keyword>
<name>A0A5R9PDW8_9GAMM</name>
<proteinExistence type="predicted"/>
<dbReference type="AlphaFoldDB" id="A0A5R9PDW8"/>
<dbReference type="Proteomes" id="UP000308508">
    <property type="component" value="Unassembled WGS sequence"/>
</dbReference>
<evidence type="ECO:0000256" key="1">
    <source>
        <dbReference type="SAM" id="Phobius"/>
    </source>
</evidence>
<evidence type="ECO:0008006" key="4">
    <source>
        <dbReference type="Google" id="ProtNLM"/>
    </source>
</evidence>
<gene>
    <name evidence="2" type="ORF">E5S66_08555</name>
</gene>
<comment type="caution">
    <text evidence="2">The sequence shown here is derived from an EMBL/GenBank/DDBJ whole genome shotgun (WGS) entry which is preliminary data.</text>
</comment>
<keyword evidence="1" id="KW-1133">Transmembrane helix</keyword>
<keyword evidence="1" id="KW-0472">Membrane</keyword>
<accession>A0A5R9PDW8</accession>
<keyword evidence="1" id="KW-0812">Transmembrane</keyword>
<sequence length="267" mass="28527">MRKVFSSQRLENVEAVAELLRAEGIAVKIANGRSYRGRRRGGFSYDSRRIPDDIPAVWIVHSEDQPRGRQLLRELGLLENTRDPGSSYLPSGRHGEASGGGYFNAKRVKVGLLLLIAGGIALIVFTTRKQAPEAIVAAPAAPAAPSAPPPLVPEAITDVQVHRVDVPTALAQLLVADTLDRRKPAQACLSVDGGDPSAKLLQALPTKPVALFPASACPGKDALAIAVEDYRTDGSGSGEVQLTVGSGKPRVLEVERNGTVWRVLRRR</sequence>
<dbReference type="STRING" id="1123377.GCA_000423885_01346"/>
<dbReference type="EMBL" id="SROY01000003">
    <property type="protein sequence ID" value="TLX21572.1"/>
    <property type="molecule type" value="Genomic_DNA"/>
</dbReference>
<feature type="transmembrane region" description="Helical" evidence="1">
    <location>
        <begin position="110"/>
        <end position="127"/>
    </location>
</feature>
<dbReference type="RefSeq" id="WP_051246812.1">
    <property type="nucleotide sequence ID" value="NZ_SROY01000003.1"/>
</dbReference>